<organism evidence="1">
    <name type="scientific">Arion vulgaris</name>
    <dbReference type="NCBI Taxonomy" id="1028688"/>
    <lineage>
        <taxon>Eukaryota</taxon>
        <taxon>Metazoa</taxon>
        <taxon>Spiralia</taxon>
        <taxon>Lophotrochozoa</taxon>
        <taxon>Mollusca</taxon>
        <taxon>Gastropoda</taxon>
        <taxon>Heterobranchia</taxon>
        <taxon>Euthyneura</taxon>
        <taxon>Panpulmonata</taxon>
        <taxon>Eupulmonata</taxon>
        <taxon>Stylommatophora</taxon>
        <taxon>Helicina</taxon>
        <taxon>Arionoidea</taxon>
        <taxon>Arionidae</taxon>
        <taxon>Arion</taxon>
    </lineage>
</organism>
<reference evidence="1" key="1">
    <citation type="submission" date="2014-12" db="EMBL/GenBank/DDBJ databases">
        <title>Insight into the proteome of Arion vulgaris.</title>
        <authorList>
            <person name="Aradska J."/>
            <person name="Bulat T."/>
            <person name="Smidak R."/>
            <person name="Sarate P."/>
            <person name="Gangsoo J."/>
            <person name="Sialana F."/>
            <person name="Bilban M."/>
            <person name="Lubec G."/>
        </authorList>
    </citation>
    <scope>NUCLEOTIDE SEQUENCE</scope>
    <source>
        <tissue evidence="1">Skin</tissue>
    </source>
</reference>
<protein>
    <submittedName>
        <fullName evidence="1">Uncharacterized protein</fullName>
    </submittedName>
</protein>
<dbReference type="AlphaFoldDB" id="A0A0B7AV57"/>
<sequence length="50" mass="5657">MIVNQFDYNNNMKSISQENTSNNSRIQLTALGKTDQTTMQNTVSLMDTNT</sequence>
<gene>
    <name evidence="1" type="primary">ORF142813</name>
</gene>
<evidence type="ECO:0000313" key="1">
    <source>
        <dbReference type="EMBL" id="CEK84477.1"/>
    </source>
</evidence>
<dbReference type="EMBL" id="HACG01037612">
    <property type="protein sequence ID" value="CEK84477.1"/>
    <property type="molecule type" value="Transcribed_RNA"/>
</dbReference>
<proteinExistence type="predicted"/>
<accession>A0A0B7AV57</accession>
<name>A0A0B7AV57_9EUPU</name>